<evidence type="ECO:0000256" key="1">
    <source>
        <dbReference type="SAM" id="MobiDB-lite"/>
    </source>
</evidence>
<organism evidence="2 3">
    <name type="scientific">Paraburkholderia strydomiana</name>
    <dbReference type="NCBI Taxonomy" id="1245417"/>
    <lineage>
        <taxon>Bacteria</taxon>
        <taxon>Pseudomonadati</taxon>
        <taxon>Pseudomonadota</taxon>
        <taxon>Betaproteobacteria</taxon>
        <taxon>Burkholderiales</taxon>
        <taxon>Burkholderiaceae</taxon>
        <taxon>Paraburkholderia</taxon>
    </lineage>
</organism>
<keyword evidence="3" id="KW-1185">Reference proteome</keyword>
<gene>
    <name evidence="2" type="ORF">PQQ73_09590</name>
</gene>
<feature type="region of interest" description="Disordered" evidence="1">
    <location>
        <begin position="23"/>
        <end position="58"/>
    </location>
</feature>
<comment type="caution">
    <text evidence="2">The sequence shown here is derived from an EMBL/GenBank/DDBJ whole genome shotgun (WGS) entry which is preliminary data.</text>
</comment>
<dbReference type="RefSeq" id="WP_408152800.1">
    <property type="nucleotide sequence ID" value="NZ_JAQQCL010000005.1"/>
</dbReference>
<proteinExistence type="predicted"/>
<sequence>MEHPSHRDGGSAAHVTSLIDDALAAQPGRPVRRRRRALPANPHARGGAGQAGVATAATNADWRWVKARNDTPWYPAMRLFRQKTSGDWQTVVAELAQALQRQ</sequence>
<dbReference type="Proteomes" id="UP001629392">
    <property type="component" value="Unassembled WGS sequence"/>
</dbReference>
<accession>A0ABW9EEL5</accession>
<evidence type="ECO:0000313" key="2">
    <source>
        <dbReference type="EMBL" id="MFM0716581.1"/>
    </source>
</evidence>
<feature type="compositionally biased region" description="Low complexity" evidence="1">
    <location>
        <begin position="38"/>
        <end position="58"/>
    </location>
</feature>
<evidence type="ECO:0000313" key="3">
    <source>
        <dbReference type="Proteomes" id="UP001629392"/>
    </source>
</evidence>
<dbReference type="EMBL" id="JAQQCL010000005">
    <property type="protein sequence ID" value="MFM0716581.1"/>
    <property type="molecule type" value="Genomic_DNA"/>
</dbReference>
<protein>
    <submittedName>
        <fullName evidence="2">Uncharacterized protein</fullName>
    </submittedName>
</protein>
<reference evidence="2 3" key="1">
    <citation type="journal article" date="2024" name="Chem. Sci.">
        <title>Discovery of megapolipeptins by genome mining of a Burkholderiales bacteria collection.</title>
        <authorList>
            <person name="Paulo B.S."/>
            <person name="Recchia M.J.J."/>
            <person name="Lee S."/>
            <person name="Fergusson C.H."/>
            <person name="Romanowski S.B."/>
            <person name="Hernandez A."/>
            <person name="Krull N."/>
            <person name="Liu D.Y."/>
            <person name="Cavanagh H."/>
            <person name="Bos A."/>
            <person name="Gray C.A."/>
            <person name="Murphy B.T."/>
            <person name="Linington R.G."/>
            <person name="Eustaquio A.S."/>
        </authorList>
    </citation>
    <scope>NUCLEOTIDE SEQUENCE [LARGE SCALE GENOMIC DNA]</scope>
    <source>
        <strain evidence="2 3">RL17-350-BIC-E</strain>
    </source>
</reference>
<name>A0ABW9EEL5_9BURK</name>